<gene>
    <name evidence="1" type="ORF">LCGC14_1130230</name>
</gene>
<comment type="caution">
    <text evidence="1">The sequence shown here is derived from an EMBL/GenBank/DDBJ whole genome shotgun (WGS) entry which is preliminary data.</text>
</comment>
<sequence>MKATHQVVDFGPGPVDHTLGYPFEGSESECSIYIKQNQTSRKDSPQLCLQDIPRGEDEAGLDQFYINRK</sequence>
<proteinExistence type="predicted"/>
<dbReference type="EMBL" id="LAZR01005289">
    <property type="protein sequence ID" value="KKN01182.1"/>
    <property type="molecule type" value="Genomic_DNA"/>
</dbReference>
<dbReference type="AlphaFoldDB" id="A0A0F9MP28"/>
<evidence type="ECO:0000313" key="1">
    <source>
        <dbReference type="EMBL" id="KKN01182.1"/>
    </source>
</evidence>
<organism evidence="1">
    <name type="scientific">marine sediment metagenome</name>
    <dbReference type="NCBI Taxonomy" id="412755"/>
    <lineage>
        <taxon>unclassified sequences</taxon>
        <taxon>metagenomes</taxon>
        <taxon>ecological metagenomes</taxon>
    </lineage>
</organism>
<name>A0A0F9MP28_9ZZZZ</name>
<accession>A0A0F9MP28</accession>
<reference evidence="1" key="1">
    <citation type="journal article" date="2015" name="Nature">
        <title>Complex archaea that bridge the gap between prokaryotes and eukaryotes.</title>
        <authorList>
            <person name="Spang A."/>
            <person name="Saw J.H."/>
            <person name="Jorgensen S.L."/>
            <person name="Zaremba-Niedzwiedzka K."/>
            <person name="Martijn J."/>
            <person name="Lind A.E."/>
            <person name="van Eijk R."/>
            <person name="Schleper C."/>
            <person name="Guy L."/>
            <person name="Ettema T.J."/>
        </authorList>
    </citation>
    <scope>NUCLEOTIDE SEQUENCE</scope>
</reference>
<protein>
    <submittedName>
        <fullName evidence="1">Uncharacterized protein</fullName>
    </submittedName>
</protein>